<accession>A0A4Q8D1Y9</accession>
<gene>
    <name evidence="5" type="ORF">EV698_1620</name>
</gene>
<evidence type="ECO:0000256" key="2">
    <source>
        <dbReference type="ARBA" id="ARBA00022741"/>
    </source>
</evidence>
<evidence type="ECO:0000259" key="4">
    <source>
        <dbReference type="Pfam" id="PF01923"/>
    </source>
</evidence>
<dbReference type="SUPFAM" id="SSF89028">
    <property type="entry name" value="Cobalamin adenosyltransferase-like"/>
    <property type="match status" value="1"/>
</dbReference>
<dbReference type="OrthoDB" id="6118511at2"/>
<comment type="caution">
    <text evidence="5">The sequence shown here is derived from an EMBL/GenBank/DDBJ whole genome shotgun (WGS) entry which is preliminary data.</text>
</comment>
<keyword evidence="1 5" id="KW-0808">Transferase</keyword>
<keyword evidence="3" id="KW-0067">ATP-binding</keyword>
<protein>
    <submittedName>
        <fullName evidence="5">ATP:cob(I)alamin adenosyltransferase</fullName>
    </submittedName>
</protein>
<proteinExistence type="predicted"/>
<dbReference type="GO" id="GO:0016740">
    <property type="term" value="F:transferase activity"/>
    <property type="evidence" value="ECO:0007669"/>
    <property type="project" value="UniProtKB-KW"/>
</dbReference>
<dbReference type="Pfam" id="PF01923">
    <property type="entry name" value="Cob_adeno_trans"/>
    <property type="match status" value="1"/>
</dbReference>
<dbReference type="InterPro" id="IPR016030">
    <property type="entry name" value="CblAdoTrfase-like"/>
</dbReference>
<evidence type="ECO:0000313" key="6">
    <source>
        <dbReference type="Proteomes" id="UP000292298"/>
    </source>
</evidence>
<dbReference type="EMBL" id="SHLI01000001">
    <property type="protein sequence ID" value="RZU99334.1"/>
    <property type="molecule type" value="Genomic_DNA"/>
</dbReference>
<dbReference type="RefSeq" id="WP_130503578.1">
    <property type="nucleotide sequence ID" value="NZ_SHLI01000001.1"/>
</dbReference>
<reference evidence="5 6" key="1">
    <citation type="submission" date="2019-02" db="EMBL/GenBank/DDBJ databases">
        <title>Genomic Encyclopedia of Type Strains, Phase IV (KMG-IV): sequencing the most valuable type-strain genomes for metagenomic binning, comparative biology and taxonomic classification.</title>
        <authorList>
            <person name="Goeker M."/>
        </authorList>
    </citation>
    <scope>NUCLEOTIDE SEQUENCE [LARGE SCALE GENOMIC DNA]</scope>
    <source>
        <strain evidence="5 6">DSM 21056</strain>
    </source>
</reference>
<dbReference type="Gene3D" id="1.20.1200.10">
    <property type="entry name" value="Cobalamin adenosyltransferase-like"/>
    <property type="match status" value="1"/>
</dbReference>
<name>A0A4Q8D1Y9_9GAMM</name>
<dbReference type="AlphaFoldDB" id="A0A4Q8D1Y9"/>
<dbReference type="InterPro" id="IPR036451">
    <property type="entry name" value="CblAdoTrfase-like_sf"/>
</dbReference>
<organism evidence="5 6">
    <name type="scientific">Spiribacter vilamensis</name>
    <dbReference type="NCBI Taxonomy" id="531306"/>
    <lineage>
        <taxon>Bacteria</taxon>
        <taxon>Pseudomonadati</taxon>
        <taxon>Pseudomonadota</taxon>
        <taxon>Gammaproteobacteria</taxon>
        <taxon>Chromatiales</taxon>
        <taxon>Ectothiorhodospiraceae</taxon>
        <taxon>Spiribacter</taxon>
    </lineage>
</organism>
<keyword evidence="6" id="KW-1185">Reference proteome</keyword>
<evidence type="ECO:0000313" key="5">
    <source>
        <dbReference type="EMBL" id="RZU99334.1"/>
    </source>
</evidence>
<keyword evidence="2" id="KW-0547">Nucleotide-binding</keyword>
<dbReference type="Proteomes" id="UP000292298">
    <property type="component" value="Unassembled WGS sequence"/>
</dbReference>
<dbReference type="GO" id="GO:0005524">
    <property type="term" value="F:ATP binding"/>
    <property type="evidence" value="ECO:0007669"/>
    <property type="project" value="UniProtKB-KW"/>
</dbReference>
<sequence>MQRSTNLDEVCYPFIHEISPLCDFEVITDELCGNIGAVASTLPAEMSDLRADLDTLQPLAFHLNGSIRGRLAVDEADLDWAKSRLARYRNEAAGRADGFVLPRGDVPVPFLNLARSGAKKAIRQMVRIEEAGIEVPEVLPRFCNILCNLFFAMILVINQRRGTTEVPFVSKSYGPRTRSD</sequence>
<evidence type="ECO:0000256" key="1">
    <source>
        <dbReference type="ARBA" id="ARBA00022679"/>
    </source>
</evidence>
<evidence type="ECO:0000256" key="3">
    <source>
        <dbReference type="ARBA" id="ARBA00022840"/>
    </source>
</evidence>
<feature type="domain" description="Cobalamin adenosyltransferase-like" evidence="4">
    <location>
        <begin position="28"/>
        <end position="156"/>
    </location>
</feature>